<dbReference type="Gene3D" id="1.10.260.40">
    <property type="entry name" value="lambda repressor-like DNA-binding domains"/>
    <property type="match status" value="1"/>
</dbReference>
<sequence>MNYKIGSKLRELREKNGKSQEDIAKYFGFSSKNSIGKWERNESEPKYEHLVELAKLYNVSVGYFFEESIENDSITLPAELQDKILDKILDDLEYEDILKSDISEDTKIRLKKSLQRYANNLVNKKEDL</sequence>
<dbReference type="SMART" id="SM00530">
    <property type="entry name" value="HTH_XRE"/>
    <property type="match status" value="1"/>
</dbReference>
<feature type="domain" description="HTH cro/C1-type" evidence="2">
    <location>
        <begin position="9"/>
        <end position="64"/>
    </location>
</feature>
<dbReference type="RefSeq" id="WP_264852347.1">
    <property type="nucleotide sequence ID" value="NZ_BRXR01000002.1"/>
</dbReference>
<organism evidence="3 4">
    <name type="scientific">Clostridium omnivorum</name>
    <dbReference type="NCBI Taxonomy" id="1604902"/>
    <lineage>
        <taxon>Bacteria</taxon>
        <taxon>Bacillati</taxon>
        <taxon>Bacillota</taxon>
        <taxon>Clostridia</taxon>
        <taxon>Eubacteriales</taxon>
        <taxon>Clostridiaceae</taxon>
        <taxon>Clostridium</taxon>
    </lineage>
</organism>
<keyword evidence="1" id="KW-0238">DNA-binding</keyword>
<reference evidence="3 4" key="1">
    <citation type="journal article" date="2024" name="Int. J. Syst. Evol. Microbiol.">
        <title>Clostridium omnivorum sp. nov., isolated from anoxic soil under the treatment of reductive soil disinfestation.</title>
        <authorList>
            <person name="Ueki A."/>
            <person name="Tonouchi A."/>
            <person name="Kaku N."/>
            <person name="Honma S."/>
            <person name="Ueki K."/>
        </authorList>
    </citation>
    <scope>NUCLEOTIDE SEQUENCE [LARGE SCALE GENOMIC DNA]</scope>
    <source>
        <strain evidence="3 4">E14</strain>
    </source>
</reference>
<dbReference type="InterPro" id="IPR010982">
    <property type="entry name" value="Lambda_DNA-bd_dom_sf"/>
</dbReference>
<accession>A0ABQ5NCX6</accession>
<dbReference type="CDD" id="cd00093">
    <property type="entry name" value="HTH_XRE"/>
    <property type="match status" value="1"/>
</dbReference>
<keyword evidence="4" id="KW-1185">Reference proteome</keyword>
<protein>
    <recommendedName>
        <fullName evidence="2">HTH cro/C1-type domain-containing protein</fullName>
    </recommendedName>
</protein>
<proteinExistence type="predicted"/>
<dbReference type="PANTHER" id="PTHR46558">
    <property type="entry name" value="TRACRIPTIONAL REGULATORY PROTEIN-RELATED-RELATED"/>
    <property type="match status" value="1"/>
</dbReference>
<dbReference type="PANTHER" id="PTHR46558:SF11">
    <property type="entry name" value="HTH-TYPE TRANSCRIPTIONAL REGULATOR XRE"/>
    <property type="match status" value="1"/>
</dbReference>
<dbReference type="SUPFAM" id="SSF47413">
    <property type="entry name" value="lambda repressor-like DNA-binding domains"/>
    <property type="match status" value="1"/>
</dbReference>
<dbReference type="EMBL" id="BRXR01000002">
    <property type="protein sequence ID" value="GLC32887.1"/>
    <property type="molecule type" value="Genomic_DNA"/>
</dbReference>
<evidence type="ECO:0000313" key="3">
    <source>
        <dbReference type="EMBL" id="GLC32887.1"/>
    </source>
</evidence>
<dbReference type="InterPro" id="IPR001387">
    <property type="entry name" value="Cro/C1-type_HTH"/>
</dbReference>
<dbReference type="Proteomes" id="UP001208567">
    <property type="component" value="Unassembled WGS sequence"/>
</dbReference>
<evidence type="ECO:0000313" key="4">
    <source>
        <dbReference type="Proteomes" id="UP001208567"/>
    </source>
</evidence>
<name>A0ABQ5NCX6_9CLOT</name>
<dbReference type="Pfam" id="PF01381">
    <property type="entry name" value="HTH_3"/>
    <property type="match status" value="1"/>
</dbReference>
<gene>
    <name evidence="3" type="ORF">bsdE14_42970</name>
</gene>
<comment type="caution">
    <text evidence="3">The sequence shown here is derived from an EMBL/GenBank/DDBJ whole genome shotgun (WGS) entry which is preliminary data.</text>
</comment>
<dbReference type="PROSITE" id="PS50943">
    <property type="entry name" value="HTH_CROC1"/>
    <property type="match status" value="1"/>
</dbReference>
<evidence type="ECO:0000256" key="1">
    <source>
        <dbReference type="ARBA" id="ARBA00023125"/>
    </source>
</evidence>
<evidence type="ECO:0000259" key="2">
    <source>
        <dbReference type="PROSITE" id="PS50943"/>
    </source>
</evidence>